<evidence type="ECO:0000259" key="1">
    <source>
        <dbReference type="Pfam" id="PF21926"/>
    </source>
</evidence>
<accession>A0ABT4YQ65</accession>
<protein>
    <recommendedName>
        <fullName evidence="1">N-acyl amino acid synthase FeeM catalytic core domain-containing protein</fullName>
    </recommendedName>
</protein>
<evidence type="ECO:0000313" key="2">
    <source>
        <dbReference type="EMBL" id="MDB1123699.1"/>
    </source>
</evidence>
<dbReference type="EMBL" id="JAQLOI010000001">
    <property type="protein sequence ID" value="MDB1123699.1"/>
    <property type="molecule type" value="Genomic_DNA"/>
</dbReference>
<sequence>MVIEHAKAPGIDGMTCPNERRKEIRKASSAVDDPRDLAVTYKIATTREELENAYSLVWDNYVETGFEADDHSKLRLTKYNLLPDTRVFVAKYKKGLINEPKIYDEEGICIGTVTIVFDGPMGLPIEEVCPDDISRLRSEGKKLAEVVGFAVNREYTNYKEFLYIFKVLFQYASLVGVTDLCCTVTKRHSRFYRKVCFFEPLGELVEYKSAGSVQAQGHLLNLERAKLVSKEVYSGREFDADLHRFFFGGTYNDSLGNPLSGQDLDYFISKKSNFKDNLEEKDLQILRSAYQEIGHDFPY</sequence>
<organism evidence="2 3">
    <name type="scientific">Vibrio algarum</name>
    <dbReference type="NCBI Taxonomy" id="3020714"/>
    <lineage>
        <taxon>Bacteria</taxon>
        <taxon>Pseudomonadati</taxon>
        <taxon>Pseudomonadota</taxon>
        <taxon>Gammaproteobacteria</taxon>
        <taxon>Vibrionales</taxon>
        <taxon>Vibrionaceae</taxon>
        <taxon>Vibrio</taxon>
    </lineage>
</organism>
<dbReference type="RefSeq" id="WP_272135260.1">
    <property type="nucleotide sequence ID" value="NZ_JAQLOI010000001.1"/>
</dbReference>
<dbReference type="Pfam" id="PF21926">
    <property type="entry name" value="FeeM"/>
    <property type="match status" value="1"/>
</dbReference>
<name>A0ABT4YQ65_9VIBR</name>
<dbReference type="InterPro" id="IPR016181">
    <property type="entry name" value="Acyl_CoA_acyltransferase"/>
</dbReference>
<comment type="caution">
    <text evidence="2">The sequence shown here is derived from an EMBL/GenBank/DDBJ whole genome shotgun (WGS) entry which is preliminary data.</text>
</comment>
<reference evidence="2 3" key="1">
    <citation type="submission" date="2023-01" db="EMBL/GenBank/DDBJ databases">
        <title>Vibrio sp. KJ40-1 sp.nov, isolated from marine algae.</title>
        <authorList>
            <person name="Butt M."/>
            <person name="Kim J.M.J."/>
            <person name="Jeon C.O.C."/>
        </authorList>
    </citation>
    <scope>NUCLEOTIDE SEQUENCE [LARGE SCALE GENOMIC DNA]</scope>
    <source>
        <strain evidence="2 3">KJ40-1</strain>
    </source>
</reference>
<gene>
    <name evidence="2" type="ORF">PGX00_08530</name>
</gene>
<dbReference type="SUPFAM" id="SSF55729">
    <property type="entry name" value="Acyl-CoA N-acyltransferases (Nat)"/>
    <property type="match status" value="1"/>
</dbReference>
<proteinExistence type="predicted"/>
<dbReference type="Gene3D" id="3.40.630.30">
    <property type="match status" value="1"/>
</dbReference>
<feature type="domain" description="N-acyl amino acid synthase FeeM catalytic core" evidence="1">
    <location>
        <begin position="53"/>
        <end position="212"/>
    </location>
</feature>
<keyword evidence="3" id="KW-1185">Reference proteome</keyword>
<evidence type="ECO:0000313" key="3">
    <source>
        <dbReference type="Proteomes" id="UP001210678"/>
    </source>
</evidence>
<dbReference type="Proteomes" id="UP001210678">
    <property type="component" value="Unassembled WGS sequence"/>
</dbReference>
<dbReference type="InterPro" id="IPR054597">
    <property type="entry name" value="FeeM_cat"/>
</dbReference>